<feature type="compositionally biased region" description="Pro residues" evidence="1">
    <location>
        <begin position="166"/>
        <end position="178"/>
    </location>
</feature>
<proteinExistence type="predicted"/>
<feature type="region of interest" description="Disordered" evidence="1">
    <location>
        <begin position="25"/>
        <end position="178"/>
    </location>
</feature>
<reference evidence="2 3" key="1">
    <citation type="submission" date="2019-09" db="EMBL/GenBank/DDBJ databases">
        <title>The hologenome of the rock-dwelling lichen Lasallia pustulata.</title>
        <authorList>
            <person name="Greshake Tzovaras B."/>
            <person name="Segers F."/>
            <person name="Bicker A."/>
            <person name="Dal Grande F."/>
            <person name="Otte J."/>
            <person name="Hankeln T."/>
            <person name="Schmitt I."/>
            <person name="Ebersberger I."/>
        </authorList>
    </citation>
    <scope>NUCLEOTIDE SEQUENCE [LARGE SCALE GENOMIC DNA]</scope>
    <source>
        <strain evidence="2">A1-1</strain>
    </source>
</reference>
<name>A0A5M8PRT1_9LECA</name>
<comment type="caution">
    <text evidence="2">The sequence shown here is derived from an EMBL/GenBank/DDBJ whole genome shotgun (WGS) entry which is preliminary data.</text>
</comment>
<dbReference type="EMBL" id="VXIT01000007">
    <property type="protein sequence ID" value="KAA6411689.1"/>
    <property type="molecule type" value="Genomic_DNA"/>
</dbReference>
<accession>A0A5M8PRT1</accession>
<evidence type="ECO:0000313" key="2">
    <source>
        <dbReference type="EMBL" id="KAA6411689.1"/>
    </source>
</evidence>
<evidence type="ECO:0000256" key="1">
    <source>
        <dbReference type="SAM" id="MobiDB-lite"/>
    </source>
</evidence>
<evidence type="ECO:0000313" key="3">
    <source>
        <dbReference type="Proteomes" id="UP000324767"/>
    </source>
</evidence>
<dbReference type="AlphaFoldDB" id="A0A5M8PRT1"/>
<organism evidence="2 3">
    <name type="scientific">Lasallia pustulata</name>
    <dbReference type="NCBI Taxonomy" id="136370"/>
    <lineage>
        <taxon>Eukaryota</taxon>
        <taxon>Fungi</taxon>
        <taxon>Dikarya</taxon>
        <taxon>Ascomycota</taxon>
        <taxon>Pezizomycotina</taxon>
        <taxon>Lecanoromycetes</taxon>
        <taxon>OSLEUM clade</taxon>
        <taxon>Umbilicariomycetidae</taxon>
        <taxon>Umbilicariales</taxon>
        <taxon>Umbilicariaceae</taxon>
        <taxon>Lasallia</taxon>
    </lineage>
</organism>
<feature type="compositionally biased region" description="Polar residues" evidence="1">
    <location>
        <begin position="43"/>
        <end position="56"/>
    </location>
</feature>
<dbReference type="Proteomes" id="UP000324767">
    <property type="component" value="Unassembled WGS sequence"/>
</dbReference>
<protein>
    <submittedName>
        <fullName evidence="2">Uncharacterized protein</fullName>
    </submittedName>
</protein>
<feature type="compositionally biased region" description="Acidic residues" evidence="1">
    <location>
        <begin position="137"/>
        <end position="148"/>
    </location>
</feature>
<sequence length="178" mass="19443">MIGYGEGHNQYPIYNPKKQAVFERRDVKSHEGRNLIPVGDNGGNSTPVGDNGNDNQTESESDLDMGHMQQELVMLPNTLRGEDLGHITTPKRRFDHNSPASCEQPQNDDPESGSEGGVVPINIENNNKSAPESAPESAEESAEEEGETEEGKKEEEEENLALDPETTPPQESPPLGPR</sequence>
<gene>
    <name evidence="2" type="ORF">FRX48_04970</name>
</gene>